<protein>
    <recommendedName>
        <fullName evidence="1">Bacterial toxin 50 domain-containing protein</fullName>
    </recommendedName>
</protein>
<organism evidence="2 3">
    <name type="scientific">Fusobacterium necrophorum BL</name>
    <dbReference type="NCBI Taxonomy" id="1441732"/>
    <lineage>
        <taxon>Bacteria</taxon>
        <taxon>Fusobacteriati</taxon>
        <taxon>Fusobacteriota</taxon>
        <taxon>Fusobacteriia</taxon>
        <taxon>Fusobacteriales</taxon>
        <taxon>Fusobacteriaceae</taxon>
        <taxon>Fusobacterium</taxon>
    </lineage>
</organism>
<dbReference type="Proteomes" id="UP000027473">
    <property type="component" value="Unassembled WGS sequence"/>
</dbReference>
<gene>
    <name evidence="2" type="ORF">FUSO3_11540</name>
</gene>
<accession>A0AB73BTB9</accession>
<evidence type="ECO:0000313" key="3">
    <source>
        <dbReference type="Proteomes" id="UP000027473"/>
    </source>
</evidence>
<reference evidence="2 3" key="1">
    <citation type="submission" date="2014-01" db="EMBL/GenBank/DDBJ databases">
        <title>Comparative genomics of Fusobacterium necrophorum wild isolates.</title>
        <authorList>
            <person name="Kittichotirat W."/>
            <person name="Bumgarner R.E."/>
            <person name="Lawrence P."/>
        </authorList>
    </citation>
    <scope>NUCLEOTIDE SEQUENCE [LARGE SCALE GENOMIC DNA]</scope>
    <source>
        <strain evidence="2 3">BL</strain>
    </source>
</reference>
<sequence length="71" mass="8148">METARNILNDFQNTGEKIERDEKIIKEIVDTQGKYIGIYINEKGERSVTSRFTIHYDSKGTAHIVPANPRP</sequence>
<evidence type="ECO:0000313" key="2">
    <source>
        <dbReference type="EMBL" id="KDE60944.1"/>
    </source>
</evidence>
<dbReference type="InterPro" id="IPR029100">
    <property type="entry name" value="Ntox50"/>
</dbReference>
<name>A0AB73BTB9_9FUSO</name>
<comment type="caution">
    <text evidence="2">The sequence shown here is derived from an EMBL/GenBank/DDBJ whole genome shotgun (WGS) entry which is preliminary data.</text>
</comment>
<proteinExistence type="predicted"/>
<dbReference type="EMBL" id="JAAC01000213">
    <property type="protein sequence ID" value="KDE60944.1"/>
    <property type="molecule type" value="Genomic_DNA"/>
</dbReference>
<dbReference type="Pfam" id="PF15542">
    <property type="entry name" value="Ntox50"/>
    <property type="match status" value="1"/>
</dbReference>
<feature type="domain" description="Bacterial toxin 50" evidence="1">
    <location>
        <begin position="4"/>
        <end position="66"/>
    </location>
</feature>
<dbReference type="AlphaFoldDB" id="A0AB73BTB9"/>
<evidence type="ECO:0000259" key="1">
    <source>
        <dbReference type="Pfam" id="PF15542"/>
    </source>
</evidence>